<dbReference type="AlphaFoldDB" id="A0A183BLC9"/>
<accession>A0A183BLC9</accession>
<reference evidence="2" key="1">
    <citation type="submission" date="2014-05" db="EMBL/GenBank/DDBJ databases">
        <title>The genome and life-stage specific transcriptomes of Globodera pallida elucidate key aspects of plant parasitism by a cyst nematode.</title>
        <authorList>
            <person name="Cotton J.A."/>
            <person name="Lilley C.J."/>
            <person name="Jones L.M."/>
            <person name="Kikuchi T."/>
            <person name="Reid A.J."/>
            <person name="Thorpe P."/>
            <person name="Tsai I.J."/>
            <person name="Beasley H."/>
            <person name="Blok V."/>
            <person name="Cock P.J.A."/>
            <person name="Van den Akker S.E."/>
            <person name="Holroyd N."/>
            <person name="Hunt M."/>
            <person name="Mantelin S."/>
            <person name="Naghra H."/>
            <person name="Pain A."/>
            <person name="Palomares-Rius J.E."/>
            <person name="Zarowiecki M."/>
            <person name="Berriman M."/>
            <person name="Jones J.T."/>
            <person name="Urwin P.E."/>
        </authorList>
    </citation>
    <scope>NUCLEOTIDE SEQUENCE [LARGE SCALE GENOMIC DNA]</scope>
    <source>
        <strain evidence="2">Lindley</strain>
    </source>
</reference>
<dbReference type="Proteomes" id="UP000050741">
    <property type="component" value="Unassembled WGS sequence"/>
</dbReference>
<evidence type="ECO:0000313" key="3">
    <source>
        <dbReference type="WBParaSite" id="GPLIN_000141400"/>
    </source>
</evidence>
<protein>
    <submittedName>
        <fullName evidence="3">Uncharacterized protein</fullName>
    </submittedName>
</protein>
<dbReference type="WBParaSite" id="GPLIN_000141400">
    <property type="protein sequence ID" value="GPLIN_000141400"/>
    <property type="gene ID" value="GPLIN_000141400"/>
</dbReference>
<sequence>MQELDVVHEQIQQAEENEEEEQRPQRIRME</sequence>
<evidence type="ECO:0000313" key="2">
    <source>
        <dbReference type="Proteomes" id="UP000050741"/>
    </source>
</evidence>
<name>A0A183BLC9_GLOPA</name>
<reference evidence="3" key="2">
    <citation type="submission" date="2016-06" db="UniProtKB">
        <authorList>
            <consortium name="WormBaseParasite"/>
        </authorList>
    </citation>
    <scope>IDENTIFICATION</scope>
</reference>
<keyword evidence="2" id="KW-1185">Reference proteome</keyword>
<organism evidence="2 3">
    <name type="scientific">Globodera pallida</name>
    <name type="common">Potato cyst nematode worm</name>
    <name type="synonym">Heterodera pallida</name>
    <dbReference type="NCBI Taxonomy" id="36090"/>
    <lineage>
        <taxon>Eukaryota</taxon>
        <taxon>Metazoa</taxon>
        <taxon>Ecdysozoa</taxon>
        <taxon>Nematoda</taxon>
        <taxon>Chromadorea</taxon>
        <taxon>Rhabditida</taxon>
        <taxon>Tylenchina</taxon>
        <taxon>Tylenchomorpha</taxon>
        <taxon>Tylenchoidea</taxon>
        <taxon>Heteroderidae</taxon>
        <taxon>Heteroderinae</taxon>
        <taxon>Globodera</taxon>
    </lineage>
</organism>
<proteinExistence type="predicted"/>
<evidence type="ECO:0000256" key="1">
    <source>
        <dbReference type="SAM" id="MobiDB-lite"/>
    </source>
</evidence>
<feature type="region of interest" description="Disordered" evidence="1">
    <location>
        <begin position="1"/>
        <end position="30"/>
    </location>
</feature>